<dbReference type="AlphaFoldDB" id="A0ABD1NS82"/>
<evidence type="ECO:0000313" key="3">
    <source>
        <dbReference type="Proteomes" id="UP001604336"/>
    </source>
</evidence>
<dbReference type="Proteomes" id="UP001604336">
    <property type="component" value="Unassembled WGS sequence"/>
</dbReference>
<organism evidence="2 3">
    <name type="scientific">Abeliophyllum distichum</name>
    <dbReference type="NCBI Taxonomy" id="126358"/>
    <lineage>
        <taxon>Eukaryota</taxon>
        <taxon>Viridiplantae</taxon>
        <taxon>Streptophyta</taxon>
        <taxon>Embryophyta</taxon>
        <taxon>Tracheophyta</taxon>
        <taxon>Spermatophyta</taxon>
        <taxon>Magnoliopsida</taxon>
        <taxon>eudicotyledons</taxon>
        <taxon>Gunneridae</taxon>
        <taxon>Pentapetalae</taxon>
        <taxon>asterids</taxon>
        <taxon>lamiids</taxon>
        <taxon>Lamiales</taxon>
        <taxon>Oleaceae</taxon>
        <taxon>Forsythieae</taxon>
        <taxon>Abeliophyllum</taxon>
    </lineage>
</organism>
<sequence>MRTKTGISENKLSSLLTKLIVVLKRMGNVVNWPSKMRSFTNQRNKNKWCDFHGDHGHRTDNCIALRLEVIGLLKHGHLSDLLTKKVKRTWPDESNSHMVNNVPLQWLSQHIIELLTPSLAGQSQQDNKGSRTKAHQPSDPSNPKCKSMNCLIKHSMIDNGSSANMLFLETVKAMYVLEENITQRTMVLINFTGEQNNTLGEIMLPVYTEGVNLYTRFPVMDYPLVYNDIARRP</sequence>
<reference evidence="3" key="1">
    <citation type="submission" date="2024-07" db="EMBL/GenBank/DDBJ databases">
        <title>Two chromosome-level genome assemblies of Korean endemic species Abeliophyllum distichum and Forsythia ovata (Oleaceae).</title>
        <authorList>
            <person name="Jang H."/>
        </authorList>
    </citation>
    <scope>NUCLEOTIDE SEQUENCE [LARGE SCALE GENOMIC DNA]</scope>
</reference>
<dbReference type="PANTHER" id="PTHR33240">
    <property type="entry name" value="OS08G0508500 PROTEIN"/>
    <property type="match status" value="1"/>
</dbReference>
<keyword evidence="3" id="KW-1185">Reference proteome</keyword>
<evidence type="ECO:0000313" key="2">
    <source>
        <dbReference type="EMBL" id="KAL2454214.1"/>
    </source>
</evidence>
<dbReference type="EMBL" id="JBFOLK010000441">
    <property type="protein sequence ID" value="KAL2454214.1"/>
    <property type="molecule type" value="Genomic_DNA"/>
</dbReference>
<dbReference type="PANTHER" id="PTHR33240:SF8">
    <property type="entry name" value="OS03G0439900 PROTEIN"/>
    <property type="match status" value="1"/>
</dbReference>
<comment type="caution">
    <text evidence="2">The sequence shown here is derived from an EMBL/GenBank/DDBJ whole genome shotgun (WGS) entry which is preliminary data.</text>
</comment>
<evidence type="ECO:0000256" key="1">
    <source>
        <dbReference type="SAM" id="MobiDB-lite"/>
    </source>
</evidence>
<gene>
    <name evidence="2" type="ORF">Adt_48285</name>
</gene>
<feature type="region of interest" description="Disordered" evidence="1">
    <location>
        <begin position="121"/>
        <end position="145"/>
    </location>
</feature>
<name>A0ABD1NS82_9LAMI</name>
<proteinExistence type="predicted"/>
<accession>A0ABD1NS82</accession>
<protein>
    <submittedName>
        <fullName evidence="2">Retrotrans gag domain-containing protein</fullName>
    </submittedName>
</protein>